<organism evidence="1 2">
    <name type="scientific">Riccia fluitans</name>
    <dbReference type="NCBI Taxonomy" id="41844"/>
    <lineage>
        <taxon>Eukaryota</taxon>
        <taxon>Viridiplantae</taxon>
        <taxon>Streptophyta</taxon>
        <taxon>Embryophyta</taxon>
        <taxon>Marchantiophyta</taxon>
        <taxon>Marchantiopsida</taxon>
        <taxon>Marchantiidae</taxon>
        <taxon>Marchantiales</taxon>
        <taxon>Ricciaceae</taxon>
        <taxon>Riccia</taxon>
    </lineage>
</organism>
<evidence type="ECO:0000313" key="1">
    <source>
        <dbReference type="EMBL" id="KAL2634892.1"/>
    </source>
</evidence>
<sequence>MSEVATALNNPRREILSGRSAETLSSPLSASISLPNWWLARSVYRLGWGKGAFLVAMLNYQRDGPPLDLGTPCIQGHCEIHRSEEGCGGNYPRSRMESLHWVGERSSCLRSEERF</sequence>
<evidence type="ECO:0000313" key="2">
    <source>
        <dbReference type="Proteomes" id="UP001605036"/>
    </source>
</evidence>
<dbReference type="EMBL" id="JBHFFA010000003">
    <property type="protein sequence ID" value="KAL2634892.1"/>
    <property type="molecule type" value="Genomic_DNA"/>
</dbReference>
<protein>
    <submittedName>
        <fullName evidence="1">Uncharacterized protein</fullName>
    </submittedName>
</protein>
<dbReference type="AlphaFoldDB" id="A0ABD1YVU5"/>
<dbReference type="Proteomes" id="UP001605036">
    <property type="component" value="Unassembled WGS sequence"/>
</dbReference>
<reference evidence="1 2" key="1">
    <citation type="submission" date="2024-09" db="EMBL/GenBank/DDBJ databases">
        <title>Chromosome-scale assembly of Riccia fluitans.</title>
        <authorList>
            <person name="Paukszto L."/>
            <person name="Sawicki J."/>
            <person name="Karawczyk K."/>
            <person name="Piernik-Szablinska J."/>
            <person name="Szczecinska M."/>
            <person name="Mazdziarz M."/>
        </authorList>
    </citation>
    <scope>NUCLEOTIDE SEQUENCE [LARGE SCALE GENOMIC DNA]</scope>
    <source>
        <strain evidence="1">Rf_01</strain>
        <tissue evidence="1">Aerial parts of the thallus</tissue>
    </source>
</reference>
<accession>A0ABD1YVU5</accession>
<name>A0ABD1YVU5_9MARC</name>
<gene>
    <name evidence="1" type="ORF">R1flu_006371</name>
</gene>
<keyword evidence="2" id="KW-1185">Reference proteome</keyword>
<proteinExistence type="predicted"/>
<comment type="caution">
    <text evidence="1">The sequence shown here is derived from an EMBL/GenBank/DDBJ whole genome shotgun (WGS) entry which is preliminary data.</text>
</comment>